<feature type="compositionally biased region" description="Basic and acidic residues" evidence="2">
    <location>
        <begin position="698"/>
        <end position="720"/>
    </location>
</feature>
<dbReference type="GO" id="GO:0008270">
    <property type="term" value="F:zinc ion binding"/>
    <property type="evidence" value="ECO:0007669"/>
    <property type="project" value="UniProtKB-KW"/>
</dbReference>
<name>A0AAE0M960_9PEZI</name>
<evidence type="ECO:0000259" key="3">
    <source>
        <dbReference type="PROSITE" id="PS50089"/>
    </source>
</evidence>
<dbReference type="SUPFAM" id="SSF57850">
    <property type="entry name" value="RING/U-box"/>
    <property type="match status" value="1"/>
</dbReference>
<reference evidence="4" key="2">
    <citation type="submission" date="2023-06" db="EMBL/GenBank/DDBJ databases">
        <authorList>
            <consortium name="Lawrence Berkeley National Laboratory"/>
            <person name="Haridas S."/>
            <person name="Hensen N."/>
            <person name="Bonometti L."/>
            <person name="Westerberg I."/>
            <person name="Brannstrom I.O."/>
            <person name="Guillou S."/>
            <person name="Cros-Aarteil S."/>
            <person name="Calhoun S."/>
            <person name="Kuo A."/>
            <person name="Mondo S."/>
            <person name="Pangilinan J."/>
            <person name="Riley R."/>
            <person name="Labutti K."/>
            <person name="Andreopoulos B."/>
            <person name="Lipzen A."/>
            <person name="Chen C."/>
            <person name="Yanf M."/>
            <person name="Daum C."/>
            <person name="Ng V."/>
            <person name="Clum A."/>
            <person name="Steindorff A."/>
            <person name="Ohm R."/>
            <person name="Martin F."/>
            <person name="Silar P."/>
            <person name="Natvig D."/>
            <person name="Lalanne C."/>
            <person name="Gautier V."/>
            <person name="Ament-Velasquez S.L."/>
            <person name="Kruys A."/>
            <person name="Hutchinson M.I."/>
            <person name="Powell A.J."/>
            <person name="Barry K."/>
            <person name="Miller A.N."/>
            <person name="Grigoriev I.V."/>
            <person name="Debuchy R."/>
            <person name="Gladieux P."/>
            <person name="Thoren M.H."/>
            <person name="Johannesson H."/>
        </authorList>
    </citation>
    <scope>NUCLEOTIDE SEQUENCE</scope>
    <source>
        <strain evidence="4">CBS 118394</strain>
    </source>
</reference>
<comment type="caution">
    <text evidence="4">The sequence shown here is derived from an EMBL/GenBank/DDBJ whole genome shotgun (WGS) entry which is preliminary data.</text>
</comment>
<feature type="compositionally biased region" description="Low complexity" evidence="2">
    <location>
        <begin position="233"/>
        <end position="242"/>
    </location>
</feature>
<feature type="compositionally biased region" description="Basic and acidic residues" evidence="2">
    <location>
        <begin position="914"/>
        <end position="932"/>
    </location>
</feature>
<accession>A0AAE0M960</accession>
<feature type="domain" description="RING-type" evidence="3">
    <location>
        <begin position="29"/>
        <end position="65"/>
    </location>
</feature>
<feature type="compositionally biased region" description="Basic and acidic residues" evidence="2">
    <location>
        <begin position="776"/>
        <end position="844"/>
    </location>
</feature>
<dbReference type="InterPro" id="IPR001841">
    <property type="entry name" value="Znf_RING"/>
</dbReference>
<evidence type="ECO:0000313" key="4">
    <source>
        <dbReference type="EMBL" id="KAK3322564.1"/>
    </source>
</evidence>
<evidence type="ECO:0000256" key="2">
    <source>
        <dbReference type="SAM" id="MobiDB-lite"/>
    </source>
</evidence>
<keyword evidence="1" id="KW-0479">Metal-binding</keyword>
<dbReference type="InterPro" id="IPR032922">
    <property type="entry name" value="SON"/>
</dbReference>
<dbReference type="Proteomes" id="UP001283341">
    <property type="component" value="Unassembled WGS sequence"/>
</dbReference>
<dbReference type="GO" id="GO:0003723">
    <property type="term" value="F:RNA binding"/>
    <property type="evidence" value="ECO:0007669"/>
    <property type="project" value="InterPro"/>
</dbReference>
<feature type="compositionally biased region" description="Basic and acidic residues" evidence="2">
    <location>
        <begin position="979"/>
        <end position="1009"/>
    </location>
</feature>
<feature type="compositionally biased region" description="Acidic residues" evidence="2">
    <location>
        <begin position="220"/>
        <end position="232"/>
    </location>
</feature>
<feature type="compositionally biased region" description="Low complexity" evidence="2">
    <location>
        <begin position="883"/>
        <end position="907"/>
    </location>
</feature>
<feature type="compositionally biased region" description="Basic residues" evidence="2">
    <location>
        <begin position="687"/>
        <end position="697"/>
    </location>
</feature>
<organism evidence="4 5">
    <name type="scientific">Apodospora peruviana</name>
    <dbReference type="NCBI Taxonomy" id="516989"/>
    <lineage>
        <taxon>Eukaryota</taxon>
        <taxon>Fungi</taxon>
        <taxon>Dikarya</taxon>
        <taxon>Ascomycota</taxon>
        <taxon>Pezizomycotina</taxon>
        <taxon>Sordariomycetes</taxon>
        <taxon>Sordariomycetidae</taxon>
        <taxon>Sordariales</taxon>
        <taxon>Lasiosphaeriaceae</taxon>
        <taxon>Apodospora</taxon>
    </lineage>
</organism>
<feature type="compositionally biased region" description="Basic and acidic residues" evidence="2">
    <location>
        <begin position="621"/>
        <end position="664"/>
    </location>
</feature>
<gene>
    <name evidence="4" type="ORF">B0H66DRAFT_208612</name>
</gene>
<feature type="compositionally biased region" description="Basic and acidic residues" evidence="2">
    <location>
        <begin position="962"/>
        <end position="972"/>
    </location>
</feature>
<protein>
    <recommendedName>
        <fullName evidence="3">RING-type domain-containing protein</fullName>
    </recommendedName>
</protein>
<dbReference type="PANTHER" id="PTHR46528">
    <property type="entry name" value="PROTEIN SON"/>
    <property type="match status" value="1"/>
</dbReference>
<reference evidence="4" key="1">
    <citation type="journal article" date="2023" name="Mol. Phylogenet. Evol.">
        <title>Genome-scale phylogeny and comparative genomics of the fungal order Sordariales.</title>
        <authorList>
            <person name="Hensen N."/>
            <person name="Bonometti L."/>
            <person name="Westerberg I."/>
            <person name="Brannstrom I.O."/>
            <person name="Guillou S."/>
            <person name="Cros-Aarteil S."/>
            <person name="Calhoun S."/>
            <person name="Haridas S."/>
            <person name="Kuo A."/>
            <person name="Mondo S."/>
            <person name="Pangilinan J."/>
            <person name="Riley R."/>
            <person name="LaButti K."/>
            <person name="Andreopoulos B."/>
            <person name="Lipzen A."/>
            <person name="Chen C."/>
            <person name="Yan M."/>
            <person name="Daum C."/>
            <person name="Ng V."/>
            <person name="Clum A."/>
            <person name="Steindorff A."/>
            <person name="Ohm R.A."/>
            <person name="Martin F."/>
            <person name="Silar P."/>
            <person name="Natvig D.O."/>
            <person name="Lalanne C."/>
            <person name="Gautier V."/>
            <person name="Ament-Velasquez S.L."/>
            <person name="Kruys A."/>
            <person name="Hutchinson M.I."/>
            <person name="Powell A.J."/>
            <person name="Barry K."/>
            <person name="Miller A.N."/>
            <person name="Grigoriev I.V."/>
            <person name="Debuchy R."/>
            <person name="Gladieux P."/>
            <person name="Hiltunen Thoren M."/>
            <person name="Johannesson H."/>
        </authorList>
    </citation>
    <scope>NUCLEOTIDE SEQUENCE</scope>
    <source>
        <strain evidence="4">CBS 118394</strain>
    </source>
</reference>
<evidence type="ECO:0000256" key="1">
    <source>
        <dbReference type="PROSITE-ProRule" id="PRU00175"/>
    </source>
</evidence>
<dbReference type="AlphaFoldDB" id="A0AAE0M960"/>
<feature type="region of interest" description="Disordered" evidence="2">
    <location>
        <begin position="96"/>
        <end position="242"/>
    </location>
</feature>
<feature type="compositionally biased region" description="Basic and acidic residues" evidence="2">
    <location>
        <begin position="474"/>
        <end position="483"/>
    </location>
</feature>
<keyword evidence="1" id="KW-0862">Zinc</keyword>
<sequence>MAASFSITEAQAELIKSLPQEDIPAKLRCAICSHLAIDTFRLPCCEQAICGGCQSKLPPSCPVCEHSPLSADDCKPHKNLRTTIKVFLRTVDRKRELNRPSDASPITPVDPSPFSSALPVTADLSGTGPGPQEAHSTETQQPTGPPTVEAPSAEPAQDAAGDQGNREVAGQPEPDASVAPAGDLAQTSQDTTEGTTEAEDGTALAPPQAGSEAAENAEAVNDEEKADGETQPDADATAAAGTGLGFGNNANGSFQGMGFGAGGFDQMQQMMMMQNGMAPNGFGSFPMMGMPGMNMDPMTMQMYMNGGFQGMGMNGMNTNMGMGVYGGEANNNWNNGQQSWNVGQDNFNHPSASGMGNGDYGSFNSGFQTGYNQGNYGHQNQFNDYRGRNQFGFRGRGRGRGYGYGYGQARGNLHQGYGFGGGNYQDQNFTGPQQYPNGMNAQMVNAQGGAVGYPEQESGEAKPDANVDEFGRVLRGENDRGPDDATQGEASQDAQHQAEGHFNPGDANNASREASAHPSANADKAFSAHGSNAGDANQTVPDVPLNAPKGPKAMMWGLPNTSFKHLQARGWVDTTKPSTPTSADGMGFPNPANDQHQRSPSRGSVEKDSERYHHDRRRSKDRGTERERDHERDHGRGRDQERDRRSRHERSYSRTSDDRKESSSHRRSRHHRSYSVTEEESDDEQHRHRKHDRKRRLHADDANESKSRGGGAREEVDKQRSRSASPVTAAADDSRRPSHRSSRKERSDRDSDKRRDRERDYEYESRGHKSSRRSHRDRDRDYDRSDRDRDREKDRSDRDRDRDRERDRDKDRDRDRKDRRSDRDRDRDRDRRDRDRGRERDREHRSHRSSKKTTDTLFSPVIDNENTGLDPKGGNRSLEIKGSAAVSQSQSQQRRRSSQASTAAAAALGGLDPHAAERAARDRERLLKETRRMASLAGSMAKMFPGAVGAKRRRDSADAEGGGDKEESERGSSRRKGRRGEIMVRINDDADEEERMRRLEAEREQARYD</sequence>
<dbReference type="GO" id="GO:0048024">
    <property type="term" value="P:regulation of mRNA splicing, via spliceosome"/>
    <property type="evidence" value="ECO:0007669"/>
    <property type="project" value="TreeGrafter"/>
</dbReference>
<feature type="region of interest" description="Disordered" evidence="2">
    <location>
        <begin position="474"/>
        <end position="556"/>
    </location>
</feature>
<feature type="compositionally biased region" description="Basic and acidic residues" evidence="2">
    <location>
        <begin position="604"/>
        <end position="613"/>
    </location>
</feature>
<dbReference type="PANTHER" id="PTHR46528:SF1">
    <property type="entry name" value="PROTEIN SON"/>
    <property type="match status" value="1"/>
</dbReference>
<dbReference type="Gene3D" id="3.30.40.10">
    <property type="entry name" value="Zinc/RING finger domain, C3HC4 (zinc finger)"/>
    <property type="match status" value="1"/>
</dbReference>
<dbReference type="PROSITE" id="PS50089">
    <property type="entry name" value="ZF_RING_2"/>
    <property type="match status" value="1"/>
</dbReference>
<keyword evidence="1" id="KW-0863">Zinc-finger</keyword>
<evidence type="ECO:0000313" key="5">
    <source>
        <dbReference type="Proteomes" id="UP001283341"/>
    </source>
</evidence>
<dbReference type="CDD" id="cd16620">
    <property type="entry name" value="vRING-HC-C4C4_RBBP6"/>
    <property type="match status" value="1"/>
</dbReference>
<dbReference type="EMBL" id="JAUEDM010000003">
    <property type="protein sequence ID" value="KAK3322564.1"/>
    <property type="molecule type" value="Genomic_DNA"/>
</dbReference>
<dbReference type="InterPro" id="IPR013083">
    <property type="entry name" value="Znf_RING/FYVE/PHD"/>
</dbReference>
<dbReference type="GO" id="GO:0051726">
    <property type="term" value="P:regulation of cell cycle"/>
    <property type="evidence" value="ECO:0007669"/>
    <property type="project" value="InterPro"/>
</dbReference>
<proteinExistence type="predicted"/>
<feature type="compositionally biased region" description="Polar residues" evidence="2">
    <location>
        <begin position="592"/>
        <end position="602"/>
    </location>
</feature>
<keyword evidence="5" id="KW-1185">Reference proteome</keyword>
<feature type="compositionally biased region" description="Basic and acidic residues" evidence="2">
    <location>
        <begin position="744"/>
        <end position="767"/>
    </location>
</feature>
<feature type="region of interest" description="Disordered" evidence="2">
    <location>
        <begin position="572"/>
        <end position="1009"/>
    </location>
</feature>